<evidence type="ECO:0000313" key="9">
    <source>
        <dbReference type="EMBL" id="QKH89025.1"/>
    </source>
</evidence>
<dbReference type="EMBL" id="CP054011">
    <property type="protein sequence ID" value="QKH89025.1"/>
    <property type="molecule type" value="Genomic_DNA"/>
</dbReference>
<feature type="transmembrane region" description="Helical" evidence="7">
    <location>
        <begin position="6"/>
        <end position="24"/>
    </location>
</feature>
<protein>
    <submittedName>
        <fullName evidence="9">MgtC/SapB family protein</fullName>
    </submittedName>
</protein>
<feature type="domain" description="MgtC/SapB/SrpB/YhiD N-terminal" evidence="8">
    <location>
        <begin position="12"/>
        <end position="138"/>
    </location>
</feature>
<evidence type="ECO:0000256" key="1">
    <source>
        <dbReference type="ARBA" id="ARBA00004651"/>
    </source>
</evidence>
<dbReference type="Proteomes" id="UP000500843">
    <property type="component" value="Chromosome 2"/>
</dbReference>
<keyword evidence="4 7" id="KW-0812">Transmembrane</keyword>
<evidence type="ECO:0000256" key="7">
    <source>
        <dbReference type="SAM" id="Phobius"/>
    </source>
</evidence>
<dbReference type="RefSeq" id="WP_004360185.1">
    <property type="nucleotide sequence ID" value="NZ_CP054011.1"/>
</dbReference>
<keyword evidence="5 7" id="KW-1133">Transmembrane helix</keyword>
<organism evidence="9 10">
    <name type="scientific">Prevotella melaninogenica</name>
    <dbReference type="NCBI Taxonomy" id="28132"/>
    <lineage>
        <taxon>Bacteria</taxon>
        <taxon>Pseudomonadati</taxon>
        <taxon>Bacteroidota</taxon>
        <taxon>Bacteroidia</taxon>
        <taxon>Bacteroidales</taxon>
        <taxon>Prevotellaceae</taxon>
        <taxon>Prevotella</taxon>
    </lineage>
</organism>
<dbReference type="InterPro" id="IPR003416">
    <property type="entry name" value="MgtC/SapB/SrpB/YhiD_fam"/>
</dbReference>
<feature type="transmembrane region" description="Helical" evidence="7">
    <location>
        <begin position="121"/>
        <end position="141"/>
    </location>
</feature>
<evidence type="ECO:0000256" key="5">
    <source>
        <dbReference type="ARBA" id="ARBA00022989"/>
    </source>
</evidence>
<keyword evidence="3" id="KW-1003">Cell membrane</keyword>
<evidence type="ECO:0000256" key="6">
    <source>
        <dbReference type="ARBA" id="ARBA00023136"/>
    </source>
</evidence>
<reference evidence="9 10" key="1">
    <citation type="submission" date="2020-05" db="EMBL/GenBank/DDBJ databases">
        <title>FDA dAtabase for Regulatory Grade micrObial Sequences (FDA-ARGOS): Supporting development and validation of Infectious Disease Dx tests.</title>
        <authorList>
            <person name="Moreno J."/>
            <person name="Tallon L."/>
            <person name="Sadzewicz L."/>
            <person name="Zhao X."/>
            <person name="Vavikolanu K."/>
            <person name="Mehta A."/>
            <person name="Aluvathingal J."/>
            <person name="Nadendla S."/>
            <person name="Myers T."/>
            <person name="Yan Y."/>
            <person name="Sichtig H."/>
        </authorList>
    </citation>
    <scope>NUCLEOTIDE SEQUENCE [LARGE SCALE GENOMIC DNA]</scope>
    <source>
        <strain evidence="9 10">FDAARGOS_760</strain>
    </source>
</reference>
<dbReference type="PRINTS" id="PR01837">
    <property type="entry name" value="MGTCSAPBPROT"/>
</dbReference>
<evidence type="ECO:0000256" key="2">
    <source>
        <dbReference type="ARBA" id="ARBA00009298"/>
    </source>
</evidence>
<evidence type="ECO:0000256" key="3">
    <source>
        <dbReference type="ARBA" id="ARBA00022475"/>
    </source>
</evidence>
<evidence type="ECO:0000313" key="10">
    <source>
        <dbReference type="Proteomes" id="UP000500843"/>
    </source>
</evidence>
<gene>
    <name evidence="9" type="ORF">FIU21_08715</name>
</gene>
<evidence type="ECO:0000259" key="8">
    <source>
        <dbReference type="Pfam" id="PF02308"/>
    </source>
</evidence>
<dbReference type="InterPro" id="IPR049177">
    <property type="entry name" value="MgtC_SapB_SrpB_YhiD_N"/>
</dbReference>
<evidence type="ECO:0000256" key="4">
    <source>
        <dbReference type="ARBA" id="ARBA00022692"/>
    </source>
</evidence>
<sequence length="224" mass="25241">MNMITYEFVLRLFVAAMLGGVIGLEREYRAKEAGFRTHFLVALGSGLFMILSQFGFDDVLAHYERVSLDPSRIASQVVTGIGFIGAGTIIFQKHVVRGLTTAAGLWVTSAIGMTAGAGMYVLSIATTVLVLLCLEALYFILQHFGTRNITVTFSTPKEENIQPVLQRLRDKEIIIDSYEMIRKDTSSGHYFVVTMEMKFKRKRYKNHLLNFMAEFENVTVETME</sequence>
<proteinExistence type="inferred from homology"/>
<dbReference type="PANTHER" id="PTHR33778">
    <property type="entry name" value="PROTEIN MGTC"/>
    <property type="match status" value="1"/>
</dbReference>
<accession>A0A7D4FYL0</accession>
<feature type="transmembrane region" description="Helical" evidence="7">
    <location>
        <begin position="36"/>
        <end position="53"/>
    </location>
</feature>
<dbReference type="AlphaFoldDB" id="A0A7D4FYL0"/>
<name>A0A7D4FYL0_9BACT</name>
<dbReference type="PANTHER" id="PTHR33778:SF1">
    <property type="entry name" value="MAGNESIUM TRANSPORTER YHID-RELATED"/>
    <property type="match status" value="1"/>
</dbReference>
<keyword evidence="6 7" id="KW-0472">Membrane</keyword>
<comment type="subcellular location">
    <subcellularLocation>
        <location evidence="1">Cell membrane</location>
        <topology evidence="1">Multi-pass membrane protein</topology>
    </subcellularLocation>
</comment>
<dbReference type="Pfam" id="PF02308">
    <property type="entry name" value="MgtC"/>
    <property type="match status" value="1"/>
</dbReference>
<dbReference type="GO" id="GO:0005886">
    <property type="term" value="C:plasma membrane"/>
    <property type="evidence" value="ECO:0007669"/>
    <property type="project" value="UniProtKB-SubCell"/>
</dbReference>
<comment type="similarity">
    <text evidence="2">Belongs to the MgtC/SapB family.</text>
</comment>
<feature type="transmembrane region" description="Helical" evidence="7">
    <location>
        <begin position="73"/>
        <end position="91"/>
    </location>
</feature>